<keyword evidence="1" id="KW-1133">Transmembrane helix</keyword>
<dbReference type="NCBIfam" id="NF038403">
    <property type="entry name" value="perm_prefix_1"/>
    <property type="match status" value="1"/>
</dbReference>
<organism evidence="2 3">
    <name type="scientific">Luedemannella helvata</name>
    <dbReference type="NCBI Taxonomy" id="349315"/>
    <lineage>
        <taxon>Bacteria</taxon>
        <taxon>Bacillati</taxon>
        <taxon>Actinomycetota</taxon>
        <taxon>Actinomycetes</taxon>
        <taxon>Micromonosporales</taxon>
        <taxon>Micromonosporaceae</taxon>
        <taxon>Luedemannella</taxon>
    </lineage>
</organism>
<name>A0ABN2L4Z9_9ACTN</name>
<accession>A0ABN2L4Z9</accession>
<feature type="transmembrane region" description="Helical" evidence="1">
    <location>
        <begin position="159"/>
        <end position="179"/>
    </location>
</feature>
<dbReference type="EMBL" id="BAAALS010000043">
    <property type="protein sequence ID" value="GAA1775487.1"/>
    <property type="molecule type" value="Genomic_DNA"/>
</dbReference>
<keyword evidence="1" id="KW-0812">Transmembrane</keyword>
<evidence type="ECO:0000313" key="2">
    <source>
        <dbReference type="EMBL" id="GAA1775487.1"/>
    </source>
</evidence>
<sequence>MRRTDGHGAIDDYVAGLGRRLVGPARLKAELLAEARDGLTDAAEAHEAGGLDPAAARRRAIDEFGGYAAVAPAYQVELAAAQGRSTALILAAALVALRLVAPLVWSGGDVAWVASLVGAFDTLAVAGALGAGAILLAYGPAGRRLGDPVRLTRLVGRSTLVFLAVHGLAGVLVMASVAVRAPAAFAWPPALGVAVAMWLGYGFAARCAWRCLRAARPELVAEPTPG</sequence>
<gene>
    <name evidence="2" type="ORF">GCM10009681_53790</name>
</gene>
<proteinExistence type="predicted"/>
<keyword evidence="1" id="KW-0472">Membrane</keyword>
<feature type="transmembrane region" description="Helical" evidence="1">
    <location>
        <begin position="87"/>
        <end position="105"/>
    </location>
</feature>
<protein>
    <submittedName>
        <fullName evidence="2">Uncharacterized protein</fullName>
    </submittedName>
</protein>
<dbReference type="RefSeq" id="WP_344088017.1">
    <property type="nucleotide sequence ID" value="NZ_BAAALS010000043.1"/>
</dbReference>
<feature type="transmembrane region" description="Helical" evidence="1">
    <location>
        <begin position="111"/>
        <end position="138"/>
    </location>
</feature>
<dbReference type="InterPro" id="IPR047928">
    <property type="entry name" value="Perm_prefix_1"/>
</dbReference>
<comment type="caution">
    <text evidence="2">The sequence shown here is derived from an EMBL/GenBank/DDBJ whole genome shotgun (WGS) entry which is preliminary data.</text>
</comment>
<evidence type="ECO:0000256" key="1">
    <source>
        <dbReference type="SAM" id="Phobius"/>
    </source>
</evidence>
<reference evidence="2 3" key="1">
    <citation type="journal article" date="2019" name="Int. J. Syst. Evol. Microbiol.">
        <title>The Global Catalogue of Microorganisms (GCM) 10K type strain sequencing project: providing services to taxonomists for standard genome sequencing and annotation.</title>
        <authorList>
            <consortium name="The Broad Institute Genomics Platform"/>
            <consortium name="The Broad Institute Genome Sequencing Center for Infectious Disease"/>
            <person name="Wu L."/>
            <person name="Ma J."/>
        </authorList>
    </citation>
    <scope>NUCLEOTIDE SEQUENCE [LARGE SCALE GENOMIC DNA]</scope>
    <source>
        <strain evidence="2 3">JCM 13249</strain>
    </source>
</reference>
<dbReference type="Proteomes" id="UP001500655">
    <property type="component" value="Unassembled WGS sequence"/>
</dbReference>
<feature type="transmembrane region" description="Helical" evidence="1">
    <location>
        <begin position="185"/>
        <end position="204"/>
    </location>
</feature>
<keyword evidence="3" id="KW-1185">Reference proteome</keyword>
<evidence type="ECO:0000313" key="3">
    <source>
        <dbReference type="Proteomes" id="UP001500655"/>
    </source>
</evidence>